<dbReference type="InterPro" id="IPR036388">
    <property type="entry name" value="WH-like_DNA-bd_sf"/>
</dbReference>
<feature type="domain" description="Cyclic nucleotide-binding" evidence="5">
    <location>
        <begin position="52"/>
        <end position="132"/>
    </location>
</feature>
<dbReference type="Gene3D" id="2.60.120.10">
    <property type="entry name" value="Jelly Rolls"/>
    <property type="match status" value="1"/>
</dbReference>
<organism evidence="7 8">
    <name type="scientific">Pseudonocardia nematodicida</name>
    <dbReference type="NCBI Taxonomy" id="1206997"/>
    <lineage>
        <taxon>Bacteria</taxon>
        <taxon>Bacillati</taxon>
        <taxon>Actinomycetota</taxon>
        <taxon>Actinomycetes</taxon>
        <taxon>Pseudonocardiales</taxon>
        <taxon>Pseudonocardiaceae</taxon>
        <taxon>Pseudonocardia</taxon>
    </lineage>
</organism>
<accession>A0ABV1KJK3</accession>
<protein>
    <submittedName>
        <fullName evidence="7">Crp/Fnr family transcriptional regulator</fullName>
    </submittedName>
</protein>
<sequence length="248" mass="26672">MTAGAASGPEARGAASAPAATSVPDAAPVSPFLTGPADDRTAALLAGLGTSRRYARGEHVYRQGERSTRFHLVVSGRVRIYLHRPDGTERSLAYAEPGSSIGEAACLDGRPRHLGAVTTQPSEIVAITRDALLGADRELLLEITRRIAYKQRVMQLHVLIEGLPARERVILLLGQLVEAYGEVALDTTTRLSIRPAVDELALLVGLTRVTMSRELSRLVAEGLVQKEGRSIVVRDLPALRRRVHAVLA</sequence>
<dbReference type="Pfam" id="PF00027">
    <property type="entry name" value="cNMP_binding"/>
    <property type="match status" value="1"/>
</dbReference>
<dbReference type="SMART" id="SM00100">
    <property type="entry name" value="cNMP"/>
    <property type="match status" value="1"/>
</dbReference>
<evidence type="ECO:0000259" key="5">
    <source>
        <dbReference type="PROSITE" id="PS50042"/>
    </source>
</evidence>
<reference evidence="7 8" key="1">
    <citation type="submission" date="2024-03" db="EMBL/GenBank/DDBJ databases">
        <title>Draft genome sequence of Pseudonocardia nematodicida JCM 31783.</title>
        <authorList>
            <person name="Butdee W."/>
            <person name="Duangmal K."/>
        </authorList>
    </citation>
    <scope>NUCLEOTIDE SEQUENCE [LARGE SCALE GENOMIC DNA]</scope>
    <source>
        <strain evidence="7 8">JCM 31783</strain>
    </source>
</reference>
<comment type="caution">
    <text evidence="7">The sequence shown here is derived from an EMBL/GenBank/DDBJ whole genome shotgun (WGS) entry which is preliminary data.</text>
</comment>
<gene>
    <name evidence="7" type="ORF">WIS52_26575</name>
</gene>
<keyword evidence="8" id="KW-1185">Reference proteome</keyword>
<dbReference type="SUPFAM" id="SSF51206">
    <property type="entry name" value="cAMP-binding domain-like"/>
    <property type="match status" value="1"/>
</dbReference>
<evidence type="ECO:0000313" key="7">
    <source>
        <dbReference type="EMBL" id="MEQ3554053.1"/>
    </source>
</evidence>
<dbReference type="PANTHER" id="PTHR24567">
    <property type="entry name" value="CRP FAMILY TRANSCRIPTIONAL REGULATORY PROTEIN"/>
    <property type="match status" value="1"/>
</dbReference>
<dbReference type="Gene3D" id="1.10.10.10">
    <property type="entry name" value="Winged helix-like DNA-binding domain superfamily/Winged helix DNA-binding domain"/>
    <property type="match status" value="1"/>
</dbReference>
<evidence type="ECO:0000313" key="8">
    <source>
        <dbReference type="Proteomes" id="UP001494902"/>
    </source>
</evidence>
<dbReference type="PANTHER" id="PTHR24567:SF68">
    <property type="entry name" value="DNA-BINDING TRANSCRIPTIONAL DUAL REGULATOR CRP"/>
    <property type="match status" value="1"/>
</dbReference>
<dbReference type="InterPro" id="IPR000595">
    <property type="entry name" value="cNMP-bd_dom"/>
</dbReference>
<dbReference type="InterPro" id="IPR014710">
    <property type="entry name" value="RmlC-like_jellyroll"/>
</dbReference>
<keyword evidence="3" id="KW-0804">Transcription</keyword>
<proteinExistence type="predicted"/>
<dbReference type="InterPro" id="IPR018490">
    <property type="entry name" value="cNMP-bd_dom_sf"/>
</dbReference>
<evidence type="ECO:0000256" key="2">
    <source>
        <dbReference type="ARBA" id="ARBA00023125"/>
    </source>
</evidence>
<keyword evidence="2" id="KW-0238">DNA-binding</keyword>
<name>A0ABV1KJK3_9PSEU</name>
<evidence type="ECO:0000256" key="3">
    <source>
        <dbReference type="ARBA" id="ARBA00023163"/>
    </source>
</evidence>
<dbReference type="SUPFAM" id="SSF46785">
    <property type="entry name" value="Winged helix' DNA-binding domain"/>
    <property type="match status" value="1"/>
</dbReference>
<feature type="domain" description="HTH crp-type" evidence="6">
    <location>
        <begin position="163"/>
        <end position="237"/>
    </location>
</feature>
<dbReference type="EMBL" id="JBEDNQ010000012">
    <property type="protein sequence ID" value="MEQ3554053.1"/>
    <property type="molecule type" value="Genomic_DNA"/>
</dbReference>
<dbReference type="CDD" id="cd00038">
    <property type="entry name" value="CAP_ED"/>
    <property type="match status" value="1"/>
</dbReference>
<keyword evidence="1" id="KW-0805">Transcription regulation</keyword>
<evidence type="ECO:0000256" key="4">
    <source>
        <dbReference type="SAM" id="MobiDB-lite"/>
    </source>
</evidence>
<dbReference type="SMART" id="SM00419">
    <property type="entry name" value="HTH_CRP"/>
    <property type="match status" value="1"/>
</dbReference>
<dbReference type="InterPro" id="IPR050397">
    <property type="entry name" value="Env_Response_Regulators"/>
</dbReference>
<evidence type="ECO:0000259" key="6">
    <source>
        <dbReference type="PROSITE" id="PS51063"/>
    </source>
</evidence>
<dbReference type="PROSITE" id="PS51063">
    <property type="entry name" value="HTH_CRP_2"/>
    <property type="match status" value="1"/>
</dbReference>
<dbReference type="Pfam" id="PF13545">
    <property type="entry name" value="HTH_Crp_2"/>
    <property type="match status" value="1"/>
</dbReference>
<evidence type="ECO:0000256" key="1">
    <source>
        <dbReference type="ARBA" id="ARBA00023015"/>
    </source>
</evidence>
<dbReference type="InterPro" id="IPR012318">
    <property type="entry name" value="HTH_CRP"/>
</dbReference>
<dbReference type="PROSITE" id="PS50042">
    <property type="entry name" value="CNMP_BINDING_3"/>
    <property type="match status" value="1"/>
</dbReference>
<dbReference type="Proteomes" id="UP001494902">
    <property type="component" value="Unassembled WGS sequence"/>
</dbReference>
<dbReference type="RefSeq" id="WP_349301113.1">
    <property type="nucleotide sequence ID" value="NZ_JBEDNQ010000012.1"/>
</dbReference>
<dbReference type="InterPro" id="IPR036390">
    <property type="entry name" value="WH_DNA-bd_sf"/>
</dbReference>
<feature type="region of interest" description="Disordered" evidence="4">
    <location>
        <begin position="1"/>
        <end position="24"/>
    </location>
</feature>